<dbReference type="RefSeq" id="XP_040771360.1">
    <property type="nucleotide sequence ID" value="XM_040917979.1"/>
</dbReference>
<sequence>MPSVKNPNTVSRNRQIAHAAKARKQAAQHLASSKLPSRVAKADARRGARAGLLPTSGPNAALSKKKQRKVEKQLAHAMRRKAEAEAAREVEMQGMLLPFFCPPPPFFFFGF</sequence>
<evidence type="ECO:0000313" key="3">
    <source>
        <dbReference type="Proteomes" id="UP000803844"/>
    </source>
</evidence>
<gene>
    <name evidence="2" type="ORF">M406DRAFT_269001</name>
</gene>
<keyword evidence="3" id="KW-1185">Reference proteome</keyword>
<reference evidence="2" key="1">
    <citation type="journal article" date="2020" name="Phytopathology">
        <title>Genome sequence of the chestnut blight fungus Cryphonectria parasitica EP155: A fundamental resource for an archetypical invasive plant pathogen.</title>
        <authorList>
            <person name="Crouch J.A."/>
            <person name="Dawe A."/>
            <person name="Aerts A."/>
            <person name="Barry K."/>
            <person name="Churchill A.C.L."/>
            <person name="Grimwood J."/>
            <person name="Hillman B."/>
            <person name="Milgroom M.G."/>
            <person name="Pangilinan J."/>
            <person name="Smith M."/>
            <person name="Salamov A."/>
            <person name="Schmutz J."/>
            <person name="Yadav J."/>
            <person name="Grigoriev I.V."/>
            <person name="Nuss D."/>
        </authorList>
    </citation>
    <scope>NUCLEOTIDE SEQUENCE</scope>
    <source>
        <strain evidence="2">EP155</strain>
    </source>
</reference>
<comment type="caution">
    <text evidence="2">The sequence shown here is derived from an EMBL/GenBank/DDBJ whole genome shotgun (WGS) entry which is preliminary data.</text>
</comment>
<dbReference type="EMBL" id="MU032353">
    <property type="protein sequence ID" value="KAF3760381.1"/>
    <property type="molecule type" value="Genomic_DNA"/>
</dbReference>
<proteinExistence type="predicted"/>
<evidence type="ECO:0000256" key="1">
    <source>
        <dbReference type="SAM" id="MobiDB-lite"/>
    </source>
</evidence>
<feature type="region of interest" description="Disordered" evidence="1">
    <location>
        <begin position="1"/>
        <end position="67"/>
    </location>
</feature>
<organism evidence="2 3">
    <name type="scientific">Cryphonectria parasitica (strain ATCC 38755 / EP155)</name>
    <dbReference type="NCBI Taxonomy" id="660469"/>
    <lineage>
        <taxon>Eukaryota</taxon>
        <taxon>Fungi</taxon>
        <taxon>Dikarya</taxon>
        <taxon>Ascomycota</taxon>
        <taxon>Pezizomycotina</taxon>
        <taxon>Sordariomycetes</taxon>
        <taxon>Sordariomycetidae</taxon>
        <taxon>Diaporthales</taxon>
        <taxon>Cryphonectriaceae</taxon>
        <taxon>Cryphonectria-Endothia species complex</taxon>
        <taxon>Cryphonectria</taxon>
    </lineage>
</organism>
<evidence type="ECO:0000313" key="2">
    <source>
        <dbReference type="EMBL" id="KAF3760381.1"/>
    </source>
</evidence>
<name>A0A9P4XT05_CRYP1</name>
<accession>A0A9P4XT05</accession>
<feature type="compositionally biased region" description="Polar residues" evidence="1">
    <location>
        <begin position="1"/>
        <end position="14"/>
    </location>
</feature>
<dbReference type="GeneID" id="63835108"/>
<protein>
    <submittedName>
        <fullName evidence="2">Uncharacterized protein</fullName>
    </submittedName>
</protein>
<dbReference type="AlphaFoldDB" id="A0A9P4XT05"/>
<dbReference type="Proteomes" id="UP000803844">
    <property type="component" value="Unassembled WGS sequence"/>
</dbReference>